<feature type="domain" description="Bacterial Ig-like" evidence="1">
    <location>
        <begin position="196"/>
        <end position="301"/>
    </location>
</feature>
<accession>A0A1M5IJF2</accession>
<dbReference type="InterPro" id="IPR046878">
    <property type="entry name" value="Big_14"/>
</dbReference>
<evidence type="ECO:0000313" key="2">
    <source>
        <dbReference type="EMBL" id="SHG28395.1"/>
    </source>
</evidence>
<organism evidence="2 3">
    <name type="scientific">Ornithinibacillus halophilus</name>
    <dbReference type="NCBI Taxonomy" id="930117"/>
    <lineage>
        <taxon>Bacteria</taxon>
        <taxon>Bacillati</taxon>
        <taxon>Bacillota</taxon>
        <taxon>Bacilli</taxon>
        <taxon>Bacillales</taxon>
        <taxon>Bacillaceae</taxon>
        <taxon>Ornithinibacillus</taxon>
    </lineage>
</organism>
<name>A0A1M5IJF2_9BACI</name>
<dbReference type="AlphaFoldDB" id="A0A1M5IJF2"/>
<reference evidence="2 3" key="1">
    <citation type="submission" date="2016-11" db="EMBL/GenBank/DDBJ databases">
        <authorList>
            <person name="Jaros S."/>
            <person name="Januszkiewicz K."/>
            <person name="Wedrychowicz H."/>
        </authorList>
    </citation>
    <scope>NUCLEOTIDE SEQUENCE [LARGE SCALE GENOMIC DNA]</scope>
    <source>
        <strain evidence="2 3">IBRC-M 10683</strain>
    </source>
</reference>
<proteinExistence type="predicted"/>
<dbReference type="Pfam" id="PF20251">
    <property type="entry name" value="Big_14"/>
    <property type="match status" value="1"/>
</dbReference>
<dbReference type="RefSeq" id="WP_072890757.1">
    <property type="nucleotide sequence ID" value="NZ_FQVW01000024.1"/>
</dbReference>
<dbReference type="EMBL" id="FQVW01000024">
    <property type="protein sequence ID" value="SHG28395.1"/>
    <property type="molecule type" value="Genomic_DNA"/>
</dbReference>
<gene>
    <name evidence="2" type="ORF">SAMN05216225_102442</name>
</gene>
<evidence type="ECO:0000313" key="3">
    <source>
        <dbReference type="Proteomes" id="UP000183988"/>
    </source>
</evidence>
<dbReference type="PROSITE" id="PS51257">
    <property type="entry name" value="PROKAR_LIPOPROTEIN"/>
    <property type="match status" value="1"/>
</dbReference>
<dbReference type="Proteomes" id="UP000183988">
    <property type="component" value="Unassembled WGS sequence"/>
</dbReference>
<dbReference type="OrthoDB" id="2965516at2"/>
<protein>
    <recommendedName>
        <fullName evidence="1">Bacterial Ig-like domain-containing protein</fullName>
    </recommendedName>
</protein>
<keyword evidence="3" id="KW-1185">Reference proteome</keyword>
<evidence type="ECO:0000259" key="1">
    <source>
        <dbReference type="Pfam" id="PF20251"/>
    </source>
</evidence>
<sequence length="303" mass="34461">MPVKILLRYTFILLTAVILVSCGQGTSEKKVNSKDEDNWETGHGELLSQIGDVQENENTVQFPDTEDLWKVTEYNAPTGKWFLENGEGQLGYGLAMGIKRPNDDFEVRLFAHEEDGVTMDRDIRIQLTKRESLKEIEETIVDDFVYVETVFEDEQIYVNALPNEENVAYILTVEVLNQKGEVEDTRISYIYVPSEELNAAIKTDKNNYANSDSELTLILENYGPTYLFFGKSYTVEKKVKGIWKTVPLELAFEDIGLNLSVNKTFEQQVSIEELDSGTYRVVKDIQASNMELSATLAAEFTIE</sequence>
<dbReference type="STRING" id="930117.SAMN05216225_102442"/>